<dbReference type="RefSeq" id="WP_041629731.1">
    <property type="nucleotide sequence ID" value="NZ_FAUH01000011.1"/>
</dbReference>
<dbReference type="EMBL" id="FAUH01000011">
    <property type="protein sequence ID" value="CUU66462.1"/>
    <property type="molecule type" value="Genomic_DNA"/>
</dbReference>
<dbReference type="OrthoDB" id="3418622at2"/>
<dbReference type="Proteomes" id="UP000182498">
    <property type="component" value="Unassembled WGS sequence"/>
</dbReference>
<gene>
    <name evidence="1" type="ORF">CVAR292_01806</name>
</gene>
<dbReference type="AlphaFoldDB" id="A0A0X2NLT7"/>
<organism evidence="1 2">
    <name type="scientific">Corynebacterium variabile</name>
    <dbReference type="NCBI Taxonomy" id="1727"/>
    <lineage>
        <taxon>Bacteria</taxon>
        <taxon>Bacillati</taxon>
        <taxon>Actinomycetota</taxon>
        <taxon>Actinomycetes</taxon>
        <taxon>Mycobacteriales</taxon>
        <taxon>Corynebacteriaceae</taxon>
        <taxon>Corynebacterium</taxon>
    </lineage>
</organism>
<accession>A0A0X2NLT7</accession>
<sequence>MHVSSSLLPSISFTEVILGNAMNEAICNFFATDPEEGWIELVDDGIDLTDRDRETVSGEYAGMSRRLRRAPTGNEFVGKSTLGIWVMLLDRGDSGPGRGSLNYHTQIWGRYLNEAFPLYGRSREDRVRGRARVALLERVRQFSVIRNRVAHHNPMFRKDVPRAVENMAQILAYIDGEASTHLLDNEMATTAASPETRRRFLDGEWHL</sequence>
<name>A0A0X2NLT7_9CORY</name>
<keyword evidence="2" id="KW-1185">Reference proteome</keyword>
<proteinExistence type="predicted"/>
<reference evidence="2" key="1">
    <citation type="submission" date="2015-11" db="EMBL/GenBank/DDBJ databases">
        <authorList>
            <person name="Dugat-Bony E."/>
        </authorList>
    </citation>
    <scope>NUCLEOTIDE SEQUENCE [LARGE SCALE GENOMIC DNA]</scope>
    <source>
        <strain evidence="2">Mu292</strain>
    </source>
</reference>
<evidence type="ECO:0000313" key="1">
    <source>
        <dbReference type="EMBL" id="CUU66462.1"/>
    </source>
</evidence>
<protein>
    <submittedName>
        <fullName evidence="1">Abi-like protein</fullName>
    </submittedName>
</protein>
<evidence type="ECO:0000313" key="2">
    <source>
        <dbReference type="Proteomes" id="UP000182498"/>
    </source>
</evidence>